<organism evidence="3 4">
    <name type="scientific">Glossina austeni</name>
    <name type="common">Savannah tsetse fly</name>
    <dbReference type="NCBI Taxonomy" id="7395"/>
    <lineage>
        <taxon>Eukaryota</taxon>
        <taxon>Metazoa</taxon>
        <taxon>Ecdysozoa</taxon>
        <taxon>Arthropoda</taxon>
        <taxon>Hexapoda</taxon>
        <taxon>Insecta</taxon>
        <taxon>Pterygota</taxon>
        <taxon>Neoptera</taxon>
        <taxon>Endopterygota</taxon>
        <taxon>Diptera</taxon>
        <taxon>Brachycera</taxon>
        <taxon>Muscomorpha</taxon>
        <taxon>Hippoboscoidea</taxon>
        <taxon>Glossinidae</taxon>
        <taxon>Glossina</taxon>
    </lineage>
</organism>
<feature type="transmembrane region" description="Helical" evidence="1">
    <location>
        <begin position="39"/>
        <end position="58"/>
    </location>
</feature>
<keyword evidence="2" id="KW-0732">Signal</keyword>
<feature type="signal peptide" evidence="2">
    <location>
        <begin position="1"/>
        <end position="23"/>
    </location>
</feature>
<dbReference type="VEuPathDB" id="VectorBase:GAUT002233"/>
<keyword evidence="1" id="KW-1133">Transmembrane helix</keyword>
<keyword evidence="1" id="KW-0812">Transmembrane</keyword>
<evidence type="ECO:0000313" key="3">
    <source>
        <dbReference type="EnsemblMetazoa" id="GAUT002233-PA"/>
    </source>
</evidence>
<evidence type="ECO:0000256" key="1">
    <source>
        <dbReference type="SAM" id="Phobius"/>
    </source>
</evidence>
<name>A0A1A9UEJ7_GLOAU</name>
<proteinExistence type="predicted"/>
<sequence>MSFDNCDSFVGCLLLLFLLSLTAEHGALQFRIDDDTYGLFRGLLGVDFFNISRLFLLLSQKVYQNYQLFDQTTYQCLICFIFEHDFKYVILIMHIHSNSLRVADFKRKKGKT</sequence>
<reference evidence="3" key="1">
    <citation type="submission" date="2020-05" db="UniProtKB">
        <authorList>
            <consortium name="EnsemblMetazoa"/>
        </authorList>
    </citation>
    <scope>IDENTIFICATION</scope>
    <source>
        <strain evidence="3">TTRI</strain>
    </source>
</reference>
<dbReference type="EnsemblMetazoa" id="GAUT002233-RA">
    <property type="protein sequence ID" value="GAUT002233-PA"/>
    <property type="gene ID" value="GAUT002233"/>
</dbReference>
<feature type="chain" id="PRO_5008398437" evidence="2">
    <location>
        <begin position="24"/>
        <end position="112"/>
    </location>
</feature>
<keyword evidence="1" id="KW-0472">Membrane</keyword>
<evidence type="ECO:0000313" key="4">
    <source>
        <dbReference type="Proteomes" id="UP000078200"/>
    </source>
</evidence>
<keyword evidence="4" id="KW-1185">Reference proteome</keyword>
<protein>
    <submittedName>
        <fullName evidence="3">Uncharacterized protein</fullName>
    </submittedName>
</protein>
<evidence type="ECO:0000256" key="2">
    <source>
        <dbReference type="SAM" id="SignalP"/>
    </source>
</evidence>
<dbReference type="Proteomes" id="UP000078200">
    <property type="component" value="Unassembled WGS sequence"/>
</dbReference>
<dbReference type="AlphaFoldDB" id="A0A1A9UEJ7"/>
<accession>A0A1A9UEJ7</accession>